<keyword evidence="3" id="KW-1185">Reference proteome</keyword>
<proteinExistence type="predicted"/>
<dbReference type="OrthoDB" id="10256743at2759"/>
<feature type="region of interest" description="Disordered" evidence="1">
    <location>
        <begin position="1"/>
        <end position="50"/>
    </location>
</feature>
<reference evidence="2 3" key="1">
    <citation type="submission" date="2018-10" db="EMBL/GenBank/DDBJ databases">
        <title>Complete genome sequence of Malassezia restricta CBS 7877.</title>
        <authorList>
            <person name="Morand S.C."/>
            <person name="Bertignac M."/>
            <person name="Iltis A."/>
            <person name="Kolder I."/>
            <person name="Pirovano W."/>
            <person name="Jourdain R."/>
            <person name="Clavaud C."/>
        </authorList>
    </citation>
    <scope>NUCLEOTIDE SEQUENCE [LARGE SCALE GENOMIC DNA]</scope>
    <source>
        <strain evidence="2 3">CBS 7877</strain>
    </source>
</reference>
<dbReference type="Proteomes" id="UP000269793">
    <property type="component" value="Chromosome IV"/>
</dbReference>
<feature type="region of interest" description="Disordered" evidence="1">
    <location>
        <begin position="329"/>
        <end position="357"/>
    </location>
</feature>
<protein>
    <submittedName>
        <fullName evidence="2">Uncharacterized protein</fullName>
    </submittedName>
</protein>
<feature type="region of interest" description="Disordered" evidence="1">
    <location>
        <begin position="370"/>
        <end position="399"/>
    </location>
</feature>
<organism evidence="2 3">
    <name type="scientific">Malassezia restricta (strain ATCC 96810 / NBRC 103918 / CBS 7877)</name>
    <name type="common">Seborrheic dermatitis infection agent</name>
    <dbReference type="NCBI Taxonomy" id="425264"/>
    <lineage>
        <taxon>Eukaryota</taxon>
        <taxon>Fungi</taxon>
        <taxon>Dikarya</taxon>
        <taxon>Basidiomycota</taxon>
        <taxon>Ustilaginomycotina</taxon>
        <taxon>Malasseziomycetes</taxon>
        <taxon>Malasseziales</taxon>
        <taxon>Malasseziaceae</taxon>
        <taxon>Malassezia</taxon>
    </lineage>
</organism>
<sequence length="399" mass="44188">MSVPTLAPEIELESDRMSHTVSDLPVDRRDSRTFTPSTTSVHDGPVPMSMPAILRNPRMSRMAAPPAARQTRDGFIRNSVGEAQGRFMSKRRERRSENGRFASNPHAVRPSPSDYFPDQNPVHSTFSDSTLETLSKAYGCVEDASMPAQKASLFELDSAIKGQFTLSLRDAQDFLRARLGCAESMQAYMHALETQALLDYTAPLPCGSTFAESLIFAVEREILQWLRQTVHVPTHDSLTSGRKIFVYNVDDRDRTVVELRRAPASLLWQVDDAFSRLAVHCVARTFQCPSFSRDVLSPNGDMSRMTWILHPNPLLRSVPTRRLTMRRPLHRRNSSASTTASAASVMTAGNEGPGPLTLGMLQHAVAGIDTPPSTEYELTDSTGEMTDDDSVVFASESEL</sequence>
<name>A0A3G2S597_MALR7</name>
<accession>A0A3G2S597</accession>
<evidence type="ECO:0000256" key="1">
    <source>
        <dbReference type="SAM" id="MobiDB-lite"/>
    </source>
</evidence>
<evidence type="ECO:0000313" key="3">
    <source>
        <dbReference type="Proteomes" id="UP000269793"/>
    </source>
</evidence>
<dbReference type="AlphaFoldDB" id="A0A3G2S597"/>
<dbReference type="VEuPathDB" id="FungiDB:DNF11_2323"/>
<feature type="compositionally biased region" description="Low complexity" evidence="1">
    <location>
        <begin position="334"/>
        <end position="348"/>
    </location>
</feature>
<feature type="region of interest" description="Disordered" evidence="1">
    <location>
        <begin position="87"/>
        <end position="124"/>
    </location>
</feature>
<evidence type="ECO:0000313" key="2">
    <source>
        <dbReference type="EMBL" id="AYO43273.1"/>
    </source>
</evidence>
<gene>
    <name evidence="2" type="ORF">DNF11_2323</name>
</gene>
<dbReference type="EMBL" id="CP033151">
    <property type="protein sequence ID" value="AYO43273.1"/>
    <property type="molecule type" value="Genomic_DNA"/>
</dbReference>
<dbReference type="STRING" id="425264.A0A3G2S597"/>